<proteinExistence type="predicted"/>
<name>A0A095ZFH1_9CORY</name>
<dbReference type="RefSeq" id="WP_035121231.1">
    <property type="nucleotide sequence ID" value="NZ_JRNE01000040.1"/>
</dbReference>
<dbReference type="EMBL" id="JRNE01000040">
    <property type="protein sequence ID" value="KGF17387.1"/>
    <property type="molecule type" value="Genomic_DNA"/>
</dbReference>
<accession>A0A095ZFH1</accession>
<organism evidence="1 2">
    <name type="scientific">Corynebacterium freneyi DNF00450</name>
    <dbReference type="NCBI Taxonomy" id="1287475"/>
    <lineage>
        <taxon>Bacteria</taxon>
        <taxon>Bacillati</taxon>
        <taxon>Actinomycetota</taxon>
        <taxon>Actinomycetes</taxon>
        <taxon>Mycobacteriales</taxon>
        <taxon>Corynebacteriaceae</taxon>
        <taxon>Corynebacterium</taxon>
    </lineage>
</organism>
<dbReference type="Proteomes" id="UP000029548">
    <property type="component" value="Unassembled WGS sequence"/>
</dbReference>
<sequence length="78" mass="8311">MRIILTHDPDTNQITVELDLAGARPPKALSLILVGALAVIHEVADNEEHEVIMATELARSILTRSVTGADDGVDPADD</sequence>
<dbReference type="AlphaFoldDB" id="A0A095ZFH1"/>
<protein>
    <submittedName>
        <fullName evidence="1">Uncharacterized protein</fullName>
    </submittedName>
</protein>
<comment type="caution">
    <text evidence="1">The sequence shown here is derived from an EMBL/GenBank/DDBJ whole genome shotgun (WGS) entry which is preliminary data.</text>
</comment>
<evidence type="ECO:0000313" key="2">
    <source>
        <dbReference type="Proteomes" id="UP000029548"/>
    </source>
</evidence>
<gene>
    <name evidence="1" type="ORF">HMPREF1650_04305</name>
</gene>
<evidence type="ECO:0000313" key="1">
    <source>
        <dbReference type="EMBL" id="KGF17387.1"/>
    </source>
</evidence>
<reference evidence="1 2" key="1">
    <citation type="submission" date="2014-07" db="EMBL/GenBank/DDBJ databases">
        <authorList>
            <person name="McCorrison J."/>
            <person name="Sanka R."/>
            <person name="Torralba M."/>
            <person name="Gillis M."/>
            <person name="Haft D.H."/>
            <person name="Methe B."/>
            <person name="Sutton G."/>
            <person name="Nelson K.E."/>
        </authorList>
    </citation>
    <scope>NUCLEOTIDE SEQUENCE [LARGE SCALE GENOMIC DNA]</scope>
    <source>
        <strain evidence="1 2">DNF00450</strain>
    </source>
</reference>